<evidence type="ECO:0000313" key="7">
    <source>
        <dbReference type="Proteomes" id="UP000292120"/>
    </source>
</evidence>
<comment type="subcellular location">
    <subcellularLocation>
        <location evidence="1">Cytoplasm</location>
        <location evidence="1">Cytosol</location>
    </subcellularLocation>
</comment>
<keyword evidence="7" id="KW-1185">Reference proteome</keyword>
<evidence type="ECO:0000313" key="6">
    <source>
        <dbReference type="EMBL" id="TBO34384.1"/>
    </source>
</evidence>
<dbReference type="InterPro" id="IPR008622">
    <property type="entry name" value="FliT"/>
</dbReference>
<dbReference type="OrthoDB" id="8687480at2"/>
<dbReference type="Pfam" id="PF05400">
    <property type="entry name" value="FliT"/>
    <property type="match status" value="1"/>
</dbReference>
<evidence type="ECO:0000256" key="2">
    <source>
        <dbReference type="ARBA" id="ARBA00022490"/>
    </source>
</evidence>
<keyword evidence="6" id="KW-0282">Flagellum</keyword>
<dbReference type="AlphaFoldDB" id="A0A4Q9H5Z0"/>
<protein>
    <recommendedName>
        <fullName evidence="5">Flagellar protein FliT</fullName>
    </recommendedName>
</protein>
<organism evidence="6 7">
    <name type="scientific">Aquabacterium lacunae</name>
    <dbReference type="NCBI Taxonomy" id="2528630"/>
    <lineage>
        <taxon>Bacteria</taxon>
        <taxon>Pseudomonadati</taxon>
        <taxon>Pseudomonadota</taxon>
        <taxon>Betaproteobacteria</taxon>
        <taxon>Burkholderiales</taxon>
        <taxon>Aquabacterium</taxon>
    </lineage>
</organism>
<dbReference type="RefSeq" id="WP_130966333.1">
    <property type="nucleotide sequence ID" value="NZ_SIXI01000001.1"/>
</dbReference>
<evidence type="ECO:0000256" key="4">
    <source>
        <dbReference type="ARBA" id="ARBA00023186"/>
    </source>
</evidence>
<keyword evidence="2" id="KW-0963">Cytoplasm</keyword>
<accession>A0A4Q9H5Z0</accession>
<keyword evidence="3" id="KW-1005">Bacterial flagellum biogenesis</keyword>
<proteinExistence type="predicted"/>
<dbReference type="EMBL" id="SIXI01000001">
    <property type="protein sequence ID" value="TBO34384.1"/>
    <property type="molecule type" value="Genomic_DNA"/>
</dbReference>
<sequence>MNAPELLNVLEDDTQSQGLLSFYEAIEHASQDMLDAARAGDWDTVVRLEGACAVLIGRLKQAAADRRLGREEAALKSRIMQRILLNDSEIRNLAEPWINDLGRINGHPDGGHLH</sequence>
<keyword evidence="6" id="KW-0966">Cell projection</keyword>
<reference evidence="6 7" key="1">
    <citation type="submission" date="2019-02" db="EMBL/GenBank/DDBJ databases">
        <title>Aquabacterium sp. strain KMB7.</title>
        <authorList>
            <person name="Chen W.-M."/>
        </authorList>
    </citation>
    <scope>NUCLEOTIDE SEQUENCE [LARGE SCALE GENOMIC DNA]</scope>
    <source>
        <strain evidence="6 7">KMB7</strain>
    </source>
</reference>
<evidence type="ECO:0000256" key="3">
    <source>
        <dbReference type="ARBA" id="ARBA00022795"/>
    </source>
</evidence>
<gene>
    <name evidence="6" type="ORF">EYS42_02900</name>
</gene>
<name>A0A4Q9H5Z0_9BURK</name>
<dbReference type="Proteomes" id="UP000292120">
    <property type="component" value="Unassembled WGS sequence"/>
</dbReference>
<evidence type="ECO:0000256" key="1">
    <source>
        <dbReference type="ARBA" id="ARBA00004514"/>
    </source>
</evidence>
<dbReference type="GO" id="GO:0044781">
    <property type="term" value="P:bacterial-type flagellum organization"/>
    <property type="evidence" value="ECO:0007669"/>
    <property type="project" value="UniProtKB-KW"/>
</dbReference>
<dbReference type="Gene3D" id="1.20.58.380">
    <property type="entry name" value="Flagellar protein flit"/>
    <property type="match status" value="1"/>
</dbReference>
<comment type="caution">
    <text evidence="6">The sequence shown here is derived from an EMBL/GenBank/DDBJ whole genome shotgun (WGS) entry which is preliminary data.</text>
</comment>
<keyword evidence="4" id="KW-0143">Chaperone</keyword>
<evidence type="ECO:0000256" key="5">
    <source>
        <dbReference type="ARBA" id="ARBA00093797"/>
    </source>
</evidence>
<keyword evidence="6" id="KW-0969">Cilium</keyword>